<evidence type="ECO:0000256" key="2">
    <source>
        <dbReference type="ARBA" id="ARBA00022692"/>
    </source>
</evidence>
<feature type="transmembrane region" description="Helical" evidence="6">
    <location>
        <begin position="246"/>
        <end position="264"/>
    </location>
</feature>
<proteinExistence type="predicted"/>
<dbReference type="PANTHER" id="PTHR37422:SF23">
    <property type="entry name" value="TEICHURONIC ACID BIOSYNTHESIS PROTEIN TUAE"/>
    <property type="match status" value="1"/>
</dbReference>
<organism evidence="8 9">
    <name type="scientific">Mobilicoccus caccae</name>
    <dbReference type="NCBI Taxonomy" id="1859295"/>
    <lineage>
        <taxon>Bacteria</taxon>
        <taxon>Bacillati</taxon>
        <taxon>Actinomycetota</taxon>
        <taxon>Actinomycetes</taxon>
        <taxon>Micrococcales</taxon>
        <taxon>Dermatophilaceae</taxon>
        <taxon>Mobilicoccus</taxon>
    </lineage>
</organism>
<dbReference type="Pfam" id="PF04932">
    <property type="entry name" value="Wzy_C"/>
    <property type="match status" value="1"/>
</dbReference>
<dbReference type="Proteomes" id="UP001157126">
    <property type="component" value="Unassembled WGS sequence"/>
</dbReference>
<evidence type="ECO:0000256" key="1">
    <source>
        <dbReference type="ARBA" id="ARBA00004141"/>
    </source>
</evidence>
<keyword evidence="9" id="KW-1185">Reference proteome</keyword>
<name>A0ABQ6ILV1_9MICO</name>
<comment type="subcellular location">
    <subcellularLocation>
        <location evidence="1">Membrane</location>
        <topology evidence="1">Multi-pass membrane protein</topology>
    </subcellularLocation>
</comment>
<evidence type="ECO:0000256" key="6">
    <source>
        <dbReference type="SAM" id="Phobius"/>
    </source>
</evidence>
<evidence type="ECO:0000313" key="9">
    <source>
        <dbReference type="Proteomes" id="UP001157126"/>
    </source>
</evidence>
<feature type="transmembrane region" description="Helical" evidence="6">
    <location>
        <begin position="33"/>
        <end position="50"/>
    </location>
</feature>
<dbReference type="RefSeq" id="WP_284302777.1">
    <property type="nucleotide sequence ID" value="NZ_BSUO01000001.1"/>
</dbReference>
<sequence length="455" mass="48435">MSRPITSGDPAAPLTGADGRVGTSAPPRSVRDVPFAFYVLLAALLLNVFSGRWSDMGLPLGPDRLLFAGGLILLLLDPRIPRPRPRLLHAAMLLFTTWAGASMILHDALDTNAIYAVLDRVAMPFLLFATAPMFLRGALERLLFLRGLTLLGVYLTITAFLETAGLTGLLFPRYIAVFENVPTLSDQAARAGGPFVSGEANGMALALCAVAAFLLARLDRRAWRVLGLVVGPLAVAASVLSLTRSVWLGVALAAIAVVATRRALWQWVPLMVIAGALLAVVGLAAVPDVADNILERGSTSRSLDDRQNSNVAAVRAIADDPVTGVGWAQFVEVGPDWVRQAEDYPVTTVNIEVHNVLLSRAAELGVPAALLFIGILLAGPVAAICRRRRDPEAEDWRTATMAAGLIWFVPAMTSPIPYPFPTFVVFTLAGLLWAFPSRSPSTPPPSPPPASPGQE</sequence>
<evidence type="ECO:0000259" key="7">
    <source>
        <dbReference type="Pfam" id="PF04932"/>
    </source>
</evidence>
<feature type="transmembrane region" description="Helical" evidence="6">
    <location>
        <begin position="364"/>
        <end position="384"/>
    </location>
</feature>
<accession>A0ABQ6ILV1</accession>
<keyword evidence="2 6" id="KW-0812">Transmembrane</keyword>
<protein>
    <recommendedName>
        <fullName evidence="7">O-antigen ligase-related domain-containing protein</fullName>
    </recommendedName>
</protein>
<dbReference type="InterPro" id="IPR051533">
    <property type="entry name" value="WaaL-like"/>
</dbReference>
<dbReference type="InterPro" id="IPR007016">
    <property type="entry name" value="O-antigen_ligase-rel_domated"/>
</dbReference>
<feature type="domain" description="O-antigen ligase-related" evidence="7">
    <location>
        <begin position="234"/>
        <end position="373"/>
    </location>
</feature>
<gene>
    <name evidence="8" type="ORF">GCM10025883_07710</name>
</gene>
<feature type="transmembrane region" description="Helical" evidence="6">
    <location>
        <begin position="222"/>
        <end position="240"/>
    </location>
</feature>
<keyword evidence="4 6" id="KW-0472">Membrane</keyword>
<comment type="caution">
    <text evidence="8">The sequence shown here is derived from an EMBL/GenBank/DDBJ whole genome shotgun (WGS) entry which is preliminary data.</text>
</comment>
<evidence type="ECO:0000256" key="3">
    <source>
        <dbReference type="ARBA" id="ARBA00022989"/>
    </source>
</evidence>
<reference evidence="9" key="1">
    <citation type="journal article" date="2019" name="Int. J. Syst. Evol. Microbiol.">
        <title>The Global Catalogue of Microorganisms (GCM) 10K type strain sequencing project: providing services to taxonomists for standard genome sequencing and annotation.</title>
        <authorList>
            <consortium name="The Broad Institute Genomics Platform"/>
            <consortium name="The Broad Institute Genome Sequencing Center for Infectious Disease"/>
            <person name="Wu L."/>
            <person name="Ma J."/>
        </authorList>
    </citation>
    <scope>NUCLEOTIDE SEQUENCE [LARGE SCALE GENOMIC DNA]</scope>
    <source>
        <strain evidence="9">NBRC 113072</strain>
    </source>
</reference>
<evidence type="ECO:0000256" key="4">
    <source>
        <dbReference type="ARBA" id="ARBA00023136"/>
    </source>
</evidence>
<feature type="region of interest" description="Disordered" evidence="5">
    <location>
        <begin position="1"/>
        <end position="25"/>
    </location>
</feature>
<evidence type="ECO:0000256" key="5">
    <source>
        <dbReference type="SAM" id="MobiDB-lite"/>
    </source>
</evidence>
<feature type="transmembrane region" description="Helical" evidence="6">
    <location>
        <begin position="121"/>
        <end position="139"/>
    </location>
</feature>
<feature type="transmembrane region" description="Helical" evidence="6">
    <location>
        <begin position="271"/>
        <end position="290"/>
    </location>
</feature>
<feature type="transmembrane region" description="Helical" evidence="6">
    <location>
        <begin position="151"/>
        <end position="175"/>
    </location>
</feature>
<evidence type="ECO:0000313" key="8">
    <source>
        <dbReference type="EMBL" id="GMA38726.1"/>
    </source>
</evidence>
<keyword evidence="3 6" id="KW-1133">Transmembrane helix</keyword>
<dbReference type="EMBL" id="BSUO01000001">
    <property type="protein sequence ID" value="GMA38726.1"/>
    <property type="molecule type" value="Genomic_DNA"/>
</dbReference>
<dbReference type="PANTHER" id="PTHR37422">
    <property type="entry name" value="TEICHURONIC ACID BIOSYNTHESIS PROTEIN TUAE"/>
    <property type="match status" value="1"/>
</dbReference>
<feature type="transmembrane region" description="Helical" evidence="6">
    <location>
        <begin position="195"/>
        <end position="215"/>
    </location>
</feature>
<feature type="transmembrane region" description="Helical" evidence="6">
    <location>
        <begin position="88"/>
        <end position="109"/>
    </location>
</feature>